<dbReference type="PANTHER" id="PTHR43861">
    <property type="entry name" value="TRANS-ACONITATE 2-METHYLTRANSFERASE-RELATED"/>
    <property type="match status" value="1"/>
</dbReference>
<sequence>MSTHNMQKRDESGGRAYDSTRLYDALAGEYDVGYATPSHRRAYDLLAWEQAVSLLPARACTVIDAGCGTGRWAEMLVQRGHRVIGIEQSPEMVRQIEARALGGSFTLLRESMETVAVAPNCADAVFAMGSVQFTADPARQIARFASWVRPGGVLVVYVDSLVALVLELMRLGKVEEALLRLRTGVGVWETNGCSAQVHLYDAARLAADFRAAGLTEVRPHGLLVSASSIGSAGCTRAMQTDPDMFLALQRELSADPRLADVGKHLLMSGRRPRA</sequence>
<dbReference type="GO" id="GO:0008757">
    <property type="term" value="F:S-adenosylmethionine-dependent methyltransferase activity"/>
    <property type="evidence" value="ECO:0007669"/>
    <property type="project" value="InterPro"/>
</dbReference>
<feature type="domain" description="Methyltransferase type 11" evidence="1">
    <location>
        <begin position="64"/>
        <end position="156"/>
    </location>
</feature>
<dbReference type="GO" id="GO:0032259">
    <property type="term" value="P:methylation"/>
    <property type="evidence" value="ECO:0007669"/>
    <property type="project" value="UniProtKB-KW"/>
</dbReference>
<dbReference type="AlphaFoldDB" id="A0A0D6P753"/>
<reference evidence="2 3" key="1">
    <citation type="submission" date="2012-11" db="EMBL/GenBank/DDBJ databases">
        <title>Whole genome sequence of Acidisphaera rubrifaciens HS-AP3.</title>
        <authorList>
            <person name="Azuma Y."/>
            <person name="Higashiura N."/>
            <person name="Hirakawa H."/>
            <person name="Matsushita K."/>
        </authorList>
    </citation>
    <scope>NUCLEOTIDE SEQUENCE [LARGE SCALE GENOMIC DNA]</scope>
    <source>
        <strain evidence="2 3">HS-AP3</strain>
    </source>
</reference>
<dbReference type="OrthoDB" id="9795085at2"/>
<keyword evidence="3" id="KW-1185">Reference proteome</keyword>
<name>A0A0D6P753_9PROT</name>
<dbReference type="Pfam" id="PF08241">
    <property type="entry name" value="Methyltransf_11"/>
    <property type="match status" value="1"/>
</dbReference>
<dbReference type="EMBL" id="BANB01000220">
    <property type="protein sequence ID" value="GAN77038.1"/>
    <property type="molecule type" value="Genomic_DNA"/>
</dbReference>
<organism evidence="2 3">
    <name type="scientific">Acidisphaera rubrifaciens HS-AP3</name>
    <dbReference type="NCBI Taxonomy" id="1231350"/>
    <lineage>
        <taxon>Bacteria</taxon>
        <taxon>Pseudomonadati</taxon>
        <taxon>Pseudomonadota</taxon>
        <taxon>Alphaproteobacteria</taxon>
        <taxon>Acetobacterales</taxon>
        <taxon>Acetobacteraceae</taxon>
        <taxon>Acidisphaera</taxon>
    </lineage>
</organism>
<dbReference type="PANTHER" id="PTHR43861:SF1">
    <property type="entry name" value="TRANS-ACONITATE 2-METHYLTRANSFERASE"/>
    <property type="match status" value="1"/>
</dbReference>
<evidence type="ECO:0000259" key="1">
    <source>
        <dbReference type="Pfam" id="PF08241"/>
    </source>
</evidence>
<evidence type="ECO:0000313" key="3">
    <source>
        <dbReference type="Proteomes" id="UP000032680"/>
    </source>
</evidence>
<dbReference type="CDD" id="cd02440">
    <property type="entry name" value="AdoMet_MTases"/>
    <property type="match status" value="1"/>
</dbReference>
<dbReference type="SUPFAM" id="SSF53335">
    <property type="entry name" value="S-adenosyl-L-methionine-dependent methyltransferases"/>
    <property type="match status" value="1"/>
</dbReference>
<proteinExistence type="predicted"/>
<dbReference type="Proteomes" id="UP000032680">
    <property type="component" value="Unassembled WGS sequence"/>
</dbReference>
<evidence type="ECO:0000313" key="2">
    <source>
        <dbReference type="EMBL" id="GAN77038.1"/>
    </source>
</evidence>
<protein>
    <submittedName>
        <fullName evidence="2">Type 11 methyltransferase</fullName>
    </submittedName>
</protein>
<dbReference type="InterPro" id="IPR013216">
    <property type="entry name" value="Methyltransf_11"/>
</dbReference>
<keyword evidence="2" id="KW-0808">Transferase</keyword>
<dbReference type="RefSeq" id="WP_048860996.1">
    <property type="nucleotide sequence ID" value="NZ_BANB01000220.1"/>
</dbReference>
<dbReference type="Gene3D" id="3.40.50.150">
    <property type="entry name" value="Vaccinia Virus protein VP39"/>
    <property type="match status" value="1"/>
</dbReference>
<comment type="caution">
    <text evidence="2">The sequence shown here is derived from an EMBL/GenBank/DDBJ whole genome shotgun (WGS) entry which is preliminary data.</text>
</comment>
<accession>A0A0D6P753</accession>
<gene>
    <name evidence="2" type="ORF">Asru_0220_14</name>
</gene>
<dbReference type="InterPro" id="IPR029063">
    <property type="entry name" value="SAM-dependent_MTases_sf"/>
</dbReference>
<keyword evidence="2" id="KW-0489">Methyltransferase</keyword>